<evidence type="ECO:0000313" key="2">
    <source>
        <dbReference type="EMBL" id="APZ94059.1"/>
    </source>
</evidence>
<feature type="compositionally biased region" description="Basic and acidic residues" evidence="1">
    <location>
        <begin position="72"/>
        <end position="85"/>
    </location>
</feature>
<dbReference type="EMBL" id="CP017641">
    <property type="protein sequence ID" value="APZ94059.1"/>
    <property type="molecule type" value="Genomic_DNA"/>
</dbReference>
<dbReference type="KEGG" id="fmr:Fuma_03680"/>
<dbReference type="AlphaFoldDB" id="A0A1P8WJ28"/>
<name>A0A1P8WJ28_9PLAN</name>
<reference evidence="2 3" key="1">
    <citation type="journal article" date="2016" name="Front. Microbiol.">
        <title>Fuerstia marisgermanicae gen. nov., sp. nov., an Unusual Member of the Phylum Planctomycetes from the German Wadden Sea.</title>
        <authorList>
            <person name="Kohn T."/>
            <person name="Heuer A."/>
            <person name="Jogler M."/>
            <person name="Vollmers J."/>
            <person name="Boedeker C."/>
            <person name="Bunk B."/>
            <person name="Rast P."/>
            <person name="Borchert D."/>
            <person name="Glockner I."/>
            <person name="Freese H.M."/>
            <person name="Klenk H.P."/>
            <person name="Overmann J."/>
            <person name="Kaster A.K."/>
            <person name="Rohde M."/>
            <person name="Wiegand S."/>
            <person name="Jogler C."/>
        </authorList>
    </citation>
    <scope>NUCLEOTIDE SEQUENCE [LARGE SCALE GENOMIC DNA]</scope>
    <source>
        <strain evidence="2 3">NH11</strain>
    </source>
</reference>
<organism evidence="2 3">
    <name type="scientific">Fuerstiella marisgermanici</name>
    <dbReference type="NCBI Taxonomy" id="1891926"/>
    <lineage>
        <taxon>Bacteria</taxon>
        <taxon>Pseudomonadati</taxon>
        <taxon>Planctomycetota</taxon>
        <taxon>Planctomycetia</taxon>
        <taxon>Planctomycetales</taxon>
        <taxon>Planctomycetaceae</taxon>
        <taxon>Fuerstiella</taxon>
    </lineage>
</organism>
<protein>
    <submittedName>
        <fullName evidence="2">Uncharacterized protein</fullName>
    </submittedName>
</protein>
<gene>
    <name evidence="2" type="ORF">Fuma_03680</name>
</gene>
<dbReference type="Proteomes" id="UP000187735">
    <property type="component" value="Chromosome"/>
</dbReference>
<proteinExistence type="predicted"/>
<accession>A0A1P8WJ28</accession>
<evidence type="ECO:0000256" key="1">
    <source>
        <dbReference type="SAM" id="MobiDB-lite"/>
    </source>
</evidence>
<keyword evidence="3" id="KW-1185">Reference proteome</keyword>
<evidence type="ECO:0000313" key="3">
    <source>
        <dbReference type="Proteomes" id="UP000187735"/>
    </source>
</evidence>
<feature type="region of interest" description="Disordered" evidence="1">
    <location>
        <begin position="62"/>
        <end position="85"/>
    </location>
</feature>
<sequence length="85" mass="9520">MSNAESMASDAAIIQRFVDRNLANGLSPDTAYHTACEELQKICEFPWDAFHFDMQSKRVLVRAETPTSTSTAHERTPSEDGKTTR</sequence>